<proteinExistence type="inferred from homology"/>
<dbReference type="EMBL" id="WIGN01000652">
    <property type="protein sequence ID" value="KAF6786182.1"/>
    <property type="molecule type" value="Genomic_DNA"/>
</dbReference>
<reference evidence="3 4" key="1">
    <citation type="journal article" date="2020" name="Phytopathology">
        <title>Genome Sequence Resources of Colletotrichum truncatum, C. plurivorum, C. musicola, and C. sojae: Four Species Pathogenic to Soybean (Glycine max).</title>
        <authorList>
            <person name="Rogerio F."/>
            <person name="Boufleur T.R."/>
            <person name="Ciampi-Guillardi M."/>
            <person name="Sukno S.A."/>
            <person name="Thon M.R."/>
            <person name="Massola Junior N.S."/>
            <person name="Baroncelli R."/>
        </authorList>
    </citation>
    <scope>NUCLEOTIDE SEQUENCE [LARGE SCALE GENOMIC DNA]</scope>
    <source>
        <strain evidence="3 4">LFN0009</strain>
    </source>
</reference>
<dbReference type="AlphaFoldDB" id="A0A8H6IN30"/>
<dbReference type="InterPro" id="IPR011008">
    <property type="entry name" value="Dimeric_a/b-barrel"/>
</dbReference>
<comment type="caution">
    <text evidence="3">The sequence shown here is derived from an EMBL/GenBank/DDBJ whole genome shotgun (WGS) entry which is preliminary data.</text>
</comment>
<keyword evidence="4" id="KW-1185">Reference proteome</keyword>
<dbReference type="Proteomes" id="UP000652219">
    <property type="component" value="Unassembled WGS sequence"/>
</dbReference>
<dbReference type="Pfam" id="PF07110">
    <property type="entry name" value="EthD"/>
    <property type="match status" value="1"/>
</dbReference>
<dbReference type="SUPFAM" id="SSF54909">
    <property type="entry name" value="Dimeric alpha+beta barrel"/>
    <property type="match status" value="1"/>
</dbReference>
<comment type="similarity">
    <text evidence="1">Belongs to the tpcK family.</text>
</comment>
<evidence type="ECO:0000313" key="4">
    <source>
        <dbReference type="Proteomes" id="UP000652219"/>
    </source>
</evidence>
<evidence type="ECO:0000259" key="2">
    <source>
        <dbReference type="Pfam" id="PF07110"/>
    </source>
</evidence>
<protein>
    <submittedName>
        <fullName evidence="3">Putative e protein</fullName>
    </submittedName>
</protein>
<gene>
    <name evidence="3" type="ORF">CSOJ01_15455</name>
</gene>
<feature type="domain" description="EthD" evidence="2">
    <location>
        <begin position="12"/>
        <end position="107"/>
    </location>
</feature>
<accession>A0A8H6IN30</accession>
<organism evidence="3 4">
    <name type="scientific">Colletotrichum sojae</name>
    <dbReference type="NCBI Taxonomy" id="2175907"/>
    <lineage>
        <taxon>Eukaryota</taxon>
        <taxon>Fungi</taxon>
        <taxon>Dikarya</taxon>
        <taxon>Ascomycota</taxon>
        <taxon>Pezizomycotina</taxon>
        <taxon>Sordariomycetes</taxon>
        <taxon>Hypocreomycetidae</taxon>
        <taxon>Glomerellales</taxon>
        <taxon>Glomerellaceae</taxon>
        <taxon>Colletotrichum</taxon>
        <taxon>Colletotrichum orchidearum species complex</taxon>
    </lineage>
</organism>
<dbReference type="InterPro" id="IPR009799">
    <property type="entry name" value="EthD_dom"/>
</dbReference>
<sequence>MVYTTMIFAGRKDGVTHDYFKSRYERHMLMIKDICGDAMPLRHTRWYPKHEGEKPALVVGNPEEMYYDVIVTMEFEDEAAYGRFVAALMEEKANERVLADEAGFWDRNRMNLVVVGDVEKTER</sequence>
<evidence type="ECO:0000313" key="3">
    <source>
        <dbReference type="EMBL" id="KAF6786182.1"/>
    </source>
</evidence>
<dbReference type="GO" id="GO:0016491">
    <property type="term" value="F:oxidoreductase activity"/>
    <property type="evidence" value="ECO:0007669"/>
    <property type="project" value="InterPro"/>
</dbReference>
<name>A0A8H6IN30_9PEZI</name>
<dbReference type="Gene3D" id="3.30.70.100">
    <property type="match status" value="1"/>
</dbReference>
<evidence type="ECO:0000256" key="1">
    <source>
        <dbReference type="ARBA" id="ARBA00005986"/>
    </source>
</evidence>